<dbReference type="InterPro" id="IPR017871">
    <property type="entry name" value="ABC_transporter-like_CS"/>
</dbReference>
<organism evidence="9 10">
    <name type="scientific">Belnapia mucosa</name>
    <dbReference type="NCBI Taxonomy" id="2804532"/>
    <lineage>
        <taxon>Bacteria</taxon>
        <taxon>Pseudomonadati</taxon>
        <taxon>Pseudomonadota</taxon>
        <taxon>Alphaproteobacteria</taxon>
        <taxon>Acetobacterales</taxon>
        <taxon>Roseomonadaceae</taxon>
        <taxon>Belnapia</taxon>
    </lineage>
</organism>
<comment type="caution">
    <text evidence="9">The sequence shown here is derived from an EMBL/GenBank/DDBJ whole genome shotgun (WGS) entry which is preliminary data.</text>
</comment>
<evidence type="ECO:0000256" key="5">
    <source>
        <dbReference type="ARBA" id="ARBA00022741"/>
    </source>
</evidence>
<comment type="similarity">
    <text evidence="2">Belongs to the ABC transporter superfamily.</text>
</comment>
<dbReference type="InterPro" id="IPR027417">
    <property type="entry name" value="P-loop_NTPase"/>
</dbReference>
<dbReference type="NCBIfam" id="TIGR01727">
    <property type="entry name" value="oligo_HPY"/>
    <property type="match status" value="1"/>
</dbReference>
<sequence>MPEAVTDRGALPAALAEDEILAVRDLSIAFQTPAGRLAAVQDVSFTLRRGETLALVGESGSGKSVTSLGILRLTPRAPFCRITGQVLLRGRDGRVRDLVALPEEAMREVRGRDAAMVFQEPMTSLNPVHRVGEQVAEAIRFHEGLGRRAALTKAAELLELVGIPDPRRRLASYPHELSGGMRQRVMIAMALSCEPQLLIADEPTTALDVTIQAQILDLLRRLQERTRMAVIFITHNLGVVAEIADRVMVMYAGRVVEQAPVRPLFGAPLMPYTRGLLRSVPRLDLAGLGREKLAAIPGTVPDPLDPPPGCSFAPRCDHVEPGRCDAALPGLDLARPEHRVRCVRWAELAGGVA</sequence>
<dbReference type="InterPro" id="IPR003439">
    <property type="entry name" value="ABC_transporter-like_ATP-bd"/>
</dbReference>
<dbReference type="SMART" id="SM00382">
    <property type="entry name" value="AAA"/>
    <property type="match status" value="1"/>
</dbReference>
<evidence type="ECO:0000259" key="8">
    <source>
        <dbReference type="PROSITE" id="PS50893"/>
    </source>
</evidence>
<dbReference type="Proteomes" id="UP000606490">
    <property type="component" value="Unassembled WGS sequence"/>
</dbReference>
<keyword evidence="6 9" id="KW-0067">ATP-binding</keyword>
<evidence type="ECO:0000256" key="2">
    <source>
        <dbReference type="ARBA" id="ARBA00005417"/>
    </source>
</evidence>
<evidence type="ECO:0000256" key="7">
    <source>
        <dbReference type="ARBA" id="ARBA00023136"/>
    </source>
</evidence>
<evidence type="ECO:0000256" key="3">
    <source>
        <dbReference type="ARBA" id="ARBA00022448"/>
    </source>
</evidence>
<dbReference type="PANTHER" id="PTHR43297">
    <property type="entry name" value="OLIGOPEPTIDE TRANSPORT ATP-BINDING PROTEIN APPD"/>
    <property type="match status" value="1"/>
</dbReference>
<comment type="subcellular location">
    <subcellularLocation>
        <location evidence="1">Cell inner membrane</location>
        <topology evidence="1">Peripheral membrane protein</topology>
    </subcellularLocation>
</comment>
<dbReference type="GO" id="GO:0005524">
    <property type="term" value="F:ATP binding"/>
    <property type="evidence" value="ECO:0007669"/>
    <property type="project" value="UniProtKB-KW"/>
</dbReference>
<evidence type="ECO:0000256" key="4">
    <source>
        <dbReference type="ARBA" id="ARBA00022475"/>
    </source>
</evidence>
<dbReference type="Pfam" id="PF00005">
    <property type="entry name" value="ABC_tran"/>
    <property type="match status" value="1"/>
</dbReference>
<feature type="domain" description="ABC transporter" evidence="8">
    <location>
        <begin position="23"/>
        <end position="277"/>
    </location>
</feature>
<dbReference type="CDD" id="cd03257">
    <property type="entry name" value="ABC_NikE_OppD_transporters"/>
    <property type="match status" value="1"/>
</dbReference>
<evidence type="ECO:0000313" key="10">
    <source>
        <dbReference type="Proteomes" id="UP000606490"/>
    </source>
</evidence>
<keyword evidence="7" id="KW-0472">Membrane</keyword>
<dbReference type="Pfam" id="PF08352">
    <property type="entry name" value="oligo_HPY"/>
    <property type="match status" value="1"/>
</dbReference>
<dbReference type="InterPro" id="IPR050388">
    <property type="entry name" value="ABC_Ni/Peptide_Import"/>
</dbReference>
<evidence type="ECO:0000313" key="9">
    <source>
        <dbReference type="EMBL" id="MBL6457154.1"/>
    </source>
</evidence>
<keyword evidence="3" id="KW-0813">Transport</keyword>
<dbReference type="SUPFAM" id="SSF52540">
    <property type="entry name" value="P-loop containing nucleoside triphosphate hydrolases"/>
    <property type="match status" value="1"/>
</dbReference>
<dbReference type="InterPro" id="IPR013563">
    <property type="entry name" value="Oligopep_ABC_C"/>
</dbReference>
<dbReference type="Gene3D" id="3.40.50.300">
    <property type="entry name" value="P-loop containing nucleotide triphosphate hydrolases"/>
    <property type="match status" value="1"/>
</dbReference>
<dbReference type="InterPro" id="IPR003593">
    <property type="entry name" value="AAA+_ATPase"/>
</dbReference>
<dbReference type="PROSITE" id="PS50893">
    <property type="entry name" value="ABC_TRANSPORTER_2"/>
    <property type="match status" value="1"/>
</dbReference>
<accession>A0ABS1V641</accession>
<keyword evidence="4" id="KW-1003">Cell membrane</keyword>
<proteinExistence type="inferred from homology"/>
<dbReference type="PANTHER" id="PTHR43297:SF2">
    <property type="entry name" value="DIPEPTIDE TRANSPORT ATP-BINDING PROTEIN DPPD"/>
    <property type="match status" value="1"/>
</dbReference>
<dbReference type="EMBL" id="JAEUXJ010000007">
    <property type="protein sequence ID" value="MBL6457154.1"/>
    <property type="molecule type" value="Genomic_DNA"/>
</dbReference>
<evidence type="ECO:0000256" key="6">
    <source>
        <dbReference type="ARBA" id="ARBA00022840"/>
    </source>
</evidence>
<gene>
    <name evidence="9" type="ORF">JMJ55_17600</name>
</gene>
<keyword evidence="10" id="KW-1185">Reference proteome</keyword>
<protein>
    <submittedName>
        <fullName evidence="9">ABC transporter ATP-binding protein</fullName>
    </submittedName>
</protein>
<evidence type="ECO:0000256" key="1">
    <source>
        <dbReference type="ARBA" id="ARBA00004417"/>
    </source>
</evidence>
<dbReference type="PROSITE" id="PS00211">
    <property type="entry name" value="ABC_TRANSPORTER_1"/>
    <property type="match status" value="1"/>
</dbReference>
<name>A0ABS1V641_9PROT</name>
<keyword evidence="5" id="KW-0547">Nucleotide-binding</keyword>
<reference evidence="9 10" key="1">
    <citation type="submission" date="2021-01" db="EMBL/GenBank/DDBJ databases">
        <title>Belnapia mucosa sp. nov. and Belnapia arida sp. nov., isolated from the Tabernas Desert (Almeria, Spain).</title>
        <authorList>
            <person name="Molina-Menor E."/>
            <person name="Vidal-Verdu A."/>
            <person name="Calonge A."/>
            <person name="Satari L."/>
            <person name="Pereto Magraner J."/>
            <person name="Porcar Miralles M."/>
        </authorList>
    </citation>
    <scope>NUCLEOTIDE SEQUENCE [LARGE SCALE GENOMIC DNA]</scope>
    <source>
        <strain evidence="9 10">T6</strain>
    </source>
</reference>